<dbReference type="InterPro" id="IPR052796">
    <property type="entry name" value="Nod_factor_sulfotransferase"/>
</dbReference>
<name>A0ABU2HV77_9RHOB</name>
<dbReference type="PANTHER" id="PTHR32175:SF26">
    <property type="entry name" value="PROTEIN, PUTATIVE, EXPRESSED-RELATED"/>
    <property type="match status" value="1"/>
</dbReference>
<dbReference type="PANTHER" id="PTHR32175">
    <property type="entry name" value="PROTEIN, PUTATIVE, EXPRESSED-RELATED"/>
    <property type="match status" value="1"/>
</dbReference>
<gene>
    <name evidence="1" type="ORF">RGQ15_13855</name>
</gene>
<reference evidence="2" key="1">
    <citation type="submission" date="2023-07" db="EMBL/GenBank/DDBJ databases">
        <title>Paracoccus sp. MBLB3053 whole genome sequence.</title>
        <authorList>
            <person name="Hwang C.Y."/>
            <person name="Cho E.-S."/>
            <person name="Seo M.-J."/>
        </authorList>
    </citation>
    <scope>NUCLEOTIDE SEQUENCE [LARGE SCALE GENOMIC DNA]</scope>
    <source>
        <strain evidence="2">MBLB3053</strain>
    </source>
</reference>
<dbReference type="InterPro" id="IPR027417">
    <property type="entry name" value="P-loop_NTPase"/>
</dbReference>
<evidence type="ECO:0000313" key="2">
    <source>
        <dbReference type="Proteomes" id="UP001269144"/>
    </source>
</evidence>
<keyword evidence="2" id="KW-1185">Reference proteome</keyword>
<dbReference type="Proteomes" id="UP001269144">
    <property type="component" value="Unassembled WGS sequence"/>
</dbReference>
<organism evidence="1 2">
    <name type="scientific">Paracoccus aurantius</name>
    <dbReference type="NCBI Taxonomy" id="3073814"/>
    <lineage>
        <taxon>Bacteria</taxon>
        <taxon>Pseudomonadati</taxon>
        <taxon>Pseudomonadota</taxon>
        <taxon>Alphaproteobacteria</taxon>
        <taxon>Rhodobacterales</taxon>
        <taxon>Paracoccaceae</taxon>
        <taxon>Paracoccus</taxon>
    </lineage>
</organism>
<evidence type="ECO:0000313" key="1">
    <source>
        <dbReference type="EMBL" id="MDS9468647.1"/>
    </source>
</evidence>
<sequence length="245" mass="27872">MKGPNMSGTVKFVILSDSRSGTSLLSETLNSHPQIVCHGEVFHPTPRGHIKIREEERTLDQLVALREQDPVSFMRLVYDRPGAQAVGFKMWRNQNSEECDRLMADDSVAKIIYERTNILARFASSRLVKATGIYNLAPGAARPARLESKITFDRAEFDKYRARHERIFSTYRQNSRGPVLELTYKSLVEKGFDEVLSFLGAPLQPLAPQKEKLHDSRIIERFESAHHPLIVSTVTEMGCAEWLDE</sequence>
<protein>
    <submittedName>
        <fullName evidence="1">Sulfotransferase</fullName>
    </submittedName>
</protein>
<dbReference type="SUPFAM" id="SSF52540">
    <property type="entry name" value="P-loop containing nucleoside triphosphate hydrolases"/>
    <property type="match status" value="1"/>
</dbReference>
<comment type="caution">
    <text evidence="1">The sequence shown here is derived from an EMBL/GenBank/DDBJ whole genome shotgun (WGS) entry which is preliminary data.</text>
</comment>
<proteinExistence type="predicted"/>
<dbReference type="EMBL" id="JAVQLW010000001">
    <property type="protein sequence ID" value="MDS9468647.1"/>
    <property type="molecule type" value="Genomic_DNA"/>
</dbReference>
<dbReference type="Pfam" id="PF13469">
    <property type="entry name" value="Sulfotransfer_3"/>
    <property type="match status" value="1"/>
</dbReference>
<accession>A0ABU2HV77</accession>
<dbReference type="Gene3D" id="3.40.50.300">
    <property type="entry name" value="P-loop containing nucleotide triphosphate hydrolases"/>
    <property type="match status" value="1"/>
</dbReference>
<dbReference type="RefSeq" id="WP_311160907.1">
    <property type="nucleotide sequence ID" value="NZ_JAVQLW010000001.1"/>
</dbReference>